<protein>
    <submittedName>
        <fullName evidence="4">D-amino-acid dehydrogenase</fullName>
    </submittedName>
</protein>
<keyword evidence="1" id="KW-0560">Oxidoreductase</keyword>
<keyword evidence="2" id="KW-0812">Transmembrane</keyword>
<dbReference type="EMBL" id="FMCW01000007">
    <property type="protein sequence ID" value="SCE79261.1"/>
    <property type="molecule type" value="Genomic_DNA"/>
</dbReference>
<dbReference type="RefSeq" id="WP_091277552.1">
    <property type="nucleotide sequence ID" value="NZ_FMCW01000007.1"/>
</dbReference>
<dbReference type="PANTHER" id="PTHR13847">
    <property type="entry name" value="SARCOSINE DEHYDROGENASE-RELATED"/>
    <property type="match status" value="1"/>
</dbReference>
<keyword evidence="2" id="KW-0472">Membrane</keyword>
<dbReference type="PANTHER" id="PTHR13847:SF289">
    <property type="entry name" value="GLYCINE OXIDASE"/>
    <property type="match status" value="1"/>
</dbReference>
<sequence>MSTPPAPRPPGDDPDVLVVGAGVVGLFCAWFLARAGHRVTVVDRGEIGDPAACSSGNTGFVGTQGAAPLAEPGVPAKGLRYLLDPESPFHVRPRPDPALLAWLWHFRRRCTASHARAAFDVLLTLKQRSLAILREVCATGPLAGTLTAQGMLLACRTPEGFAAARASVPAAVARGVPLRVLDPGELAALEPGVAFDVAGALLNAEGAALRIPAFLVAFADALRAAGVDIRTHTEVRDFEVSGDRVRAVRTSGGDLRPAEVVLAAGVWSVACARRLGVDLMLQPAKGYAVTVAAGAHPPRLPILLSEGKVAVMPLGDRLRLAGTLELVGMDTSVSPRRIDGIVRTVAAYLPGLDTDRRVAVWSGLRPCTPDSLPLIGRPGAYRNVVVAAGHGHIGMGLAPAGGRLVAQLVGGERPELDLAPFAVDRWRRRPFARRNR</sequence>
<dbReference type="Gene3D" id="3.30.9.10">
    <property type="entry name" value="D-Amino Acid Oxidase, subunit A, domain 2"/>
    <property type="match status" value="1"/>
</dbReference>
<dbReference type="InterPro" id="IPR006076">
    <property type="entry name" value="FAD-dep_OxRdtase"/>
</dbReference>
<dbReference type="AlphaFoldDB" id="A0A1C4V622"/>
<evidence type="ECO:0000259" key="3">
    <source>
        <dbReference type="Pfam" id="PF01266"/>
    </source>
</evidence>
<evidence type="ECO:0000313" key="5">
    <source>
        <dbReference type="Proteomes" id="UP000199375"/>
    </source>
</evidence>
<evidence type="ECO:0000256" key="2">
    <source>
        <dbReference type="SAM" id="Phobius"/>
    </source>
</evidence>
<accession>A0A1C4V622</accession>
<dbReference type="GO" id="GO:0005737">
    <property type="term" value="C:cytoplasm"/>
    <property type="evidence" value="ECO:0007669"/>
    <property type="project" value="TreeGrafter"/>
</dbReference>
<reference evidence="4 5" key="1">
    <citation type="submission" date="2016-06" db="EMBL/GenBank/DDBJ databases">
        <authorList>
            <person name="Kjaerup R.B."/>
            <person name="Dalgaard T.S."/>
            <person name="Juul-Madsen H.R."/>
        </authorList>
    </citation>
    <scope>NUCLEOTIDE SEQUENCE [LARGE SCALE GENOMIC DNA]</scope>
    <source>
        <strain evidence="4 5">DSM 45626</strain>
    </source>
</reference>
<dbReference type="Gene3D" id="3.50.50.60">
    <property type="entry name" value="FAD/NAD(P)-binding domain"/>
    <property type="match status" value="2"/>
</dbReference>
<feature type="domain" description="FAD dependent oxidoreductase" evidence="3">
    <location>
        <begin position="15"/>
        <end position="408"/>
    </location>
</feature>
<evidence type="ECO:0000313" key="4">
    <source>
        <dbReference type="EMBL" id="SCE79261.1"/>
    </source>
</evidence>
<keyword evidence="2" id="KW-1133">Transmembrane helix</keyword>
<feature type="transmembrane region" description="Helical" evidence="2">
    <location>
        <begin position="16"/>
        <end position="33"/>
    </location>
</feature>
<gene>
    <name evidence="4" type="ORF">GA0070558_1077</name>
</gene>
<dbReference type="Pfam" id="PF01266">
    <property type="entry name" value="DAO"/>
    <property type="match status" value="1"/>
</dbReference>
<dbReference type="SUPFAM" id="SSF54373">
    <property type="entry name" value="FAD-linked reductases, C-terminal domain"/>
    <property type="match status" value="1"/>
</dbReference>
<dbReference type="Proteomes" id="UP000199375">
    <property type="component" value="Unassembled WGS sequence"/>
</dbReference>
<dbReference type="SUPFAM" id="SSF51905">
    <property type="entry name" value="FAD/NAD(P)-binding domain"/>
    <property type="match status" value="1"/>
</dbReference>
<dbReference type="InterPro" id="IPR036188">
    <property type="entry name" value="FAD/NAD-bd_sf"/>
</dbReference>
<proteinExistence type="predicted"/>
<dbReference type="GO" id="GO:0016491">
    <property type="term" value="F:oxidoreductase activity"/>
    <property type="evidence" value="ECO:0007669"/>
    <property type="project" value="UniProtKB-KW"/>
</dbReference>
<name>A0A1C4V622_9ACTN</name>
<organism evidence="4 5">
    <name type="scientific">Micromonospora haikouensis</name>
    <dbReference type="NCBI Taxonomy" id="686309"/>
    <lineage>
        <taxon>Bacteria</taxon>
        <taxon>Bacillati</taxon>
        <taxon>Actinomycetota</taxon>
        <taxon>Actinomycetes</taxon>
        <taxon>Micromonosporales</taxon>
        <taxon>Micromonosporaceae</taxon>
        <taxon>Micromonospora</taxon>
    </lineage>
</organism>
<evidence type="ECO:0000256" key="1">
    <source>
        <dbReference type="ARBA" id="ARBA00023002"/>
    </source>
</evidence>